<dbReference type="KEGG" id="ptm:GSPATT00022461001"/>
<sequence length="129" mass="14790">MLQQFLNMGFTQQQILKAQQICKQYRNLEILDVLLKNVQSPIKDQSQQQSQSQILRELSFDVLTPDQRLRQKGIPVGLKNLANGFSDIYVSLLFEFSGLDIFSQPNLCEGDIELQIPCAIEFRGSLKQE</sequence>
<accession>A0E1X3</accession>
<dbReference type="HOGENOM" id="CLU_1953042_0_0_1"/>
<gene>
    <name evidence="1" type="ORF">GSPATT00022461001</name>
</gene>
<organism evidence="1 2">
    <name type="scientific">Paramecium tetraurelia</name>
    <dbReference type="NCBI Taxonomy" id="5888"/>
    <lineage>
        <taxon>Eukaryota</taxon>
        <taxon>Sar</taxon>
        <taxon>Alveolata</taxon>
        <taxon>Ciliophora</taxon>
        <taxon>Intramacronucleata</taxon>
        <taxon>Oligohymenophorea</taxon>
        <taxon>Peniculida</taxon>
        <taxon>Parameciidae</taxon>
        <taxon>Paramecium</taxon>
    </lineage>
</organism>
<name>A0E1X3_PARTE</name>
<dbReference type="AlphaFoldDB" id="A0E1X3"/>
<dbReference type="RefSeq" id="XP_001456687.1">
    <property type="nucleotide sequence ID" value="XM_001456650.1"/>
</dbReference>
<dbReference type="GeneID" id="5042471"/>
<keyword evidence="2" id="KW-1185">Reference proteome</keyword>
<evidence type="ECO:0008006" key="3">
    <source>
        <dbReference type="Google" id="ProtNLM"/>
    </source>
</evidence>
<reference evidence="1 2" key="1">
    <citation type="journal article" date="2006" name="Nature">
        <title>Global trends of whole-genome duplications revealed by the ciliate Paramecium tetraurelia.</title>
        <authorList>
            <consortium name="Genoscope"/>
            <person name="Aury J.-M."/>
            <person name="Jaillon O."/>
            <person name="Duret L."/>
            <person name="Noel B."/>
            <person name="Jubin C."/>
            <person name="Porcel B.M."/>
            <person name="Segurens B."/>
            <person name="Daubin V."/>
            <person name="Anthouard V."/>
            <person name="Aiach N."/>
            <person name="Arnaiz O."/>
            <person name="Billaut A."/>
            <person name="Beisson J."/>
            <person name="Blanc I."/>
            <person name="Bouhouche K."/>
            <person name="Camara F."/>
            <person name="Duharcourt S."/>
            <person name="Guigo R."/>
            <person name="Gogendeau D."/>
            <person name="Katinka M."/>
            <person name="Keller A.-M."/>
            <person name="Kissmehl R."/>
            <person name="Klotz C."/>
            <person name="Koll F."/>
            <person name="Le Moue A."/>
            <person name="Lepere C."/>
            <person name="Malinsky S."/>
            <person name="Nowacki M."/>
            <person name="Nowak J.K."/>
            <person name="Plattner H."/>
            <person name="Poulain J."/>
            <person name="Ruiz F."/>
            <person name="Serrano V."/>
            <person name="Zagulski M."/>
            <person name="Dessen P."/>
            <person name="Betermier M."/>
            <person name="Weissenbach J."/>
            <person name="Scarpelli C."/>
            <person name="Schachter V."/>
            <person name="Sperling L."/>
            <person name="Meyer E."/>
            <person name="Cohen J."/>
            <person name="Wincker P."/>
        </authorList>
    </citation>
    <scope>NUCLEOTIDE SEQUENCE [LARGE SCALE GENOMIC DNA]</scope>
    <source>
        <strain evidence="1 2">Stock d4-2</strain>
    </source>
</reference>
<evidence type="ECO:0000313" key="1">
    <source>
        <dbReference type="EMBL" id="CAK89290.1"/>
    </source>
</evidence>
<dbReference type="EMBL" id="CT868654">
    <property type="protein sequence ID" value="CAK89290.1"/>
    <property type="molecule type" value="Genomic_DNA"/>
</dbReference>
<evidence type="ECO:0000313" key="2">
    <source>
        <dbReference type="Proteomes" id="UP000000600"/>
    </source>
</evidence>
<dbReference type="Proteomes" id="UP000000600">
    <property type="component" value="Unassembled WGS sequence"/>
</dbReference>
<protein>
    <recommendedName>
        <fullName evidence="3">UBA domain-containing protein</fullName>
    </recommendedName>
</protein>
<dbReference type="InParanoid" id="A0E1X3"/>
<proteinExistence type="predicted"/>